<proteinExistence type="predicted"/>
<dbReference type="EMBL" id="AL672112">
    <property type="protein sequence ID" value="CAD31493.1"/>
    <property type="molecule type" value="Genomic_DNA"/>
</dbReference>
<protein>
    <recommendedName>
        <fullName evidence="2">YkgJ family cysteine cluster protein</fullName>
    </recommendedName>
</protein>
<dbReference type="AlphaFoldDB" id="Q8KGX5"/>
<dbReference type="InterPro" id="IPR005358">
    <property type="entry name" value="Puta_zinc/iron-chelating_dom"/>
</dbReference>
<evidence type="ECO:0000313" key="1">
    <source>
        <dbReference type="EMBL" id="CAD31493.1"/>
    </source>
</evidence>
<dbReference type="Pfam" id="PF03692">
    <property type="entry name" value="CxxCxxCC"/>
    <property type="match status" value="1"/>
</dbReference>
<evidence type="ECO:0008006" key="2">
    <source>
        <dbReference type="Google" id="ProtNLM"/>
    </source>
</evidence>
<reference evidence="1" key="1">
    <citation type="journal article" date="2002" name="J. Bacteriol.">
        <title>Comparative sequence analysis of the symbiosis island of Mesorhizobium loti strain R7A.</title>
        <authorList>
            <person name="Sullivan J.T."/>
            <person name="Trzebiatowski J.R."/>
            <person name="Cruickshank R.W."/>
            <person name="Gouzy J."/>
            <person name="Brown S.D."/>
            <person name="Elliot R.M."/>
            <person name="Fleetwood D.J."/>
            <person name="McCallum N.G."/>
            <person name="Rossbach U."/>
            <person name="Stuart G.S."/>
            <person name="Weaver J.E."/>
            <person name="Webby R.J."/>
            <person name="de Bruijn F.J."/>
            <person name="Ronson C.W."/>
        </authorList>
    </citation>
    <scope>NUCLEOTIDE SEQUENCE</scope>
    <source>
        <strain evidence="1">R7A</strain>
    </source>
</reference>
<organism evidence="1">
    <name type="scientific">Rhizobium loti</name>
    <name type="common">Mesorhizobium loti</name>
    <dbReference type="NCBI Taxonomy" id="381"/>
    <lineage>
        <taxon>Bacteria</taxon>
        <taxon>Pseudomonadati</taxon>
        <taxon>Pseudomonadota</taxon>
        <taxon>Alphaproteobacteria</taxon>
        <taxon>Hyphomicrobiales</taxon>
        <taxon>Phyllobacteriaceae</taxon>
        <taxon>Mesorhizobium</taxon>
    </lineage>
</organism>
<accession>Q8KGX5</accession>
<name>Q8KGX5_RHILI</name>
<gene>
    <name evidence="1" type="primary">msi088</name>
</gene>
<sequence length="270" mass="29728">MGLVGEAKRRKQNAALASTMDAEQGEKVLRQAYQNTCRAFDVYPDNIVDALIASYAGRNASLDLVARNNPQGVVAFRAGCSACCHQMVLCSPFEIFILAQLLLSTRTDDELASIERRLSEISKLPLNPDARYGSHATCPLLVDNQCSVYDRRPAVCRALFSNSRERCEQALAGGAGDVAFLVHPKLISSALQVGIDSALHVKRGLNTELAEMCGSLLVALRDFDASLSVWLDGGIHFRFSTRSETVHRQMLSSWRTSRLDWGFEVERPPP</sequence>